<organism evidence="3 4">
    <name type="scientific">Marispirochaeta aestuarii</name>
    <dbReference type="NCBI Taxonomy" id="1963862"/>
    <lineage>
        <taxon>Bacteria</taxon>
        <taxon>Pseudomonadati</taxon>
        <taxon>Spirochaetota</taxon>
        <taxon>Spirochaetia</taxon>
        <taxon>Spirochaetales</taxon>
        <taxon>Spirochaetaceae</taxon>
        <taxon>Marispirochaeta</taxon>
    </lineage>
</organism>
<dbReference type="GO" id="GO:0004175">
    <property type="term" value="F:endopeptidase activity"/>
    <property type="evidence" value="ECO:0007669"/>
    <property type="project" value="UniProtKB-ARBA"/>
</dbReference>
<sequence>MSKDYNGFSRILPNISCMLRYKKSDILELILLFAAFFLPGYIFQNQEVDPLIFNSAAFHGMYLLQTLPMIALLLFLLCRKGHHWWVPYRLTSIHWKDIPFGILSGIAVWAALLPLLLISSLFLSGPAEDAVGIDWKLHNAAMLPLVLITSLTTGYWEELFFRSYLDGQLRKIGLSRAWAAVIGIVLFASGHLYQGPIPALGTALIGAVLLFIFRYRRSLHTVALGHGLYNFSVLLLSLVSDFG</sequence>
<protein>
    <recommendedName>
        <fullName evidence="2">CAAX prenyl protease 2/Lysostaphin resistance protein A-like domain-containing protein</fullName>
    </recommendedName>
</protein>
<feature type="transmembrane region" description="Helical" evidence="1">
    <location>
        <begin position="26"/>
        <end position="44"/>
    </location>
</feature>
<dbReference type="Pfam" id="PF02517">
    <property type="entry name" value="Rce1-like"/>
    <property type="match status" value="1"/>
</dbReference>
<keyword evidence="1" id="KW-0812">Transmembrane</keyword>
<dbReference type="OrthoDB" id="361062at2"/>
<keyword evidence="1" id="KW-0472">Membrane</keyword>
<evidence type="ECO:0000259" key="2">
    <source>
        <dbReference type="Pfam" id="PF02517"/>
    </source>
</evidence>
<comment type="caution">
    <text evidence="3">The sequence shown here is derived from an EMBL/GenBank/DDBJ whole genome shotgun (WGS) entry which is preliminary data.</text>
</comment>
<dbReference type="InterPro" id="IPR003675">
    <property type="entry name" value="Rce1/LyrA-like_dom"/>
</dbReference>
<evidence type="ECO:0000313" key="3">
    <source>
        <dbReference type="EMBL" id="ORC34505.1"/>
    </source>
</evidence>
<dbReference type="Proteomes" id="UP000192343">
    <property type="component" value="Unassembled WGS sequence"/>
</dbReference>
<accession>A0A1Y1RWH6</accession>
<feature type="transmembrane region" description="Helical" evidence="1">
    <location>
        <begin position="199"/>
        <end position="215"/>
    </location>
</feature>
<dbReference type="EMBL" id="MWQY01000013">
    <property type="protein sequence ID" value="ORC34505.1"/>
    <property type="molecule type" value="Genomic_DNA"/>
</dbReference>
<dbReference type="STRING" id="1963862.B4O97_12760"/>
<feature type="transmembrane region" description="Helical" evidence="1">
    <location>
        <begin position="98"/>
        <end position="123"/>
    </location>
</feature>
<dbReference type="GO" id="GO:0080120">
    <property type="term" value="P:CAAX-box protein maturation"/>
    <property type="evidence" value="ECO:0007669"/>
    <property type="project" value="UniProtKB-ARBA"/>
</dbReference>
<keyword evidence="1" id="KW-1133">Transmembrane helix</keyword>
<gene>
    <name evidence="3" type="ORF">B4O97_12760</name>
</gene>
<feature type="transmembrane region" description="Helical" evidence="1">
    <location>
        <begin position="222"/>
        <end position="240"/>
    </location>
</feature>
<reference evidence="3 4" key="1">
    <citation type="submission" date="2017-03" db="EMBL/GenBank/DDBJ databases">
        <title>Draft Genome sequence of Marispirochaeta sp. strain JC444.</title>
        <authorList>
            <person name="Shivani Y."/>
            <person name="Subhash Y."/>
            <person name="Sasikala C."/>
            <person name="Ramana C."/>
        </authorList>
    </citation>
    <scope>NUCLEOTIDE SEQUENCE [LARGE SCALE GENOMIC DNA]</scope>
    <source>
        <strain evidence="3 4">JC444</strain>
    </source>
</reference>
<feature type="transmembrane region" description="Helical" evidence="1">
    <location>
        <begin position="177"/>
        <end position="193"/>
    </location>
</feature>
<keyword evidence="4" id="KW-1185">Reference proteome</keyword>
<feature type="transmembrane region" description="Helical" evidence="1">
    <location>
        <begin position="135"/>
        <end position="156"/>
    </location>
</feature>
<proteinExistence type="predicted"/>
<feature type="domain" description="CAAX prenyl protease 2/Lysostaphin resistance protein A-like" evidence="2">
    <location>
        <begin position="142"/>
        <end position="231"/>
    </location>
</feature>
<feature type="transmembrane region" description="Helical" evidence="1">
    <location>
        <begin position="56"/>
        <end position="77"/>
    </location>
</feature>
<evidence type="ECO:0000256" key="1">
    <source>
        <dbReference type="SAM" id="Phobius"/>
    </source>
</evidence>
<name>A0A1Y1RWH6_9SPIO</name>
<dbReference type="AlphaFoldDB" id="A0A1Y1RWH6"/>
<evidence type="ECO:0000313" key="4">
    <source>
        <dbReference type="Proteomes" id="UP000192343"/>
    </source>
</evidence>
<dbReference type="RefSeq" id="WP_083051359.1">
    <property type="nucleotide sequence ID" value="NZ_MWQY01000013.1"/>
</dbReference>